<dbReference type="InterPro" id="IPR027417">
    <property type="entry name" value="P-loop_NTPase"/>
</dbReference>
<dbReference type="NCBIfam" id="TIGR00708">
    <property type="entry name" value="cobA"/>
    <property type="match status" value="1"/>
</dbReference>
<dbReference type="NCBIfam" id="NF004637">
    <property type="entry name" value="PRK05986.1"/>
    <property type="match status" value="1"/>
</dbReference>
<name>A0ABS8HTP8_9FIRM</name>
<dbReference type="CDD" id="cd00561">
    <property type="entry name" value="CobA_ACA"/>
    <property type="match status" value="1"/>
</dbReference>
<comment type="caution">
    <text evidence="1">The sequence shown here is derived from an EMBL/GenBank/DDBJ whole genome shotgun (WGS) entry which is preliminary data.</text>
</comment>
<dbReference type="Pfam" id="PF02572">
    <property type="entry name" value="CobA_CobO_BtuR"/>
    <property type="match status" value="1"/>
</dbReference>
<dbReference type="GO" id="GO:0008817">
    <property type="term" value="F:corrinoid adenosyltransferase activity"/>
    <property type="evidence" value="ECO:0007669"/>
    <property type="project" value="UniProtKB-EC"/>
</dbReference>
<proteinExistence type="predicted"/>
<reference evidence="1" key="1">
    <citation type="submission" date="2021-11" db="EMBL/GenBank/DDBJ databases">
        <title>Description of a new species Pelosinus isolated from the bottom sediments of Lake Baikal.</title>
        <authorList>
            <person name="Zakharyuk A."/>
        </authorList>
    </citation>
    <scope>NUCLEOTIDE SEQUENCE</scope>
    <source>
        <strain evidence="1">Bkl1</strain>
    </source>
</reference>
<dbReference type="InterPro" id="IPR003724">
    <property type="entry name" value="CblAdoTrfase_CobA"/>
</dbReference>
<dbReference type="RefSeq" id="WP_229535187.1">
    <property type="nucleotide sequence ID" value="NZ_JAJHJB010000014.1"/>
</dbReference>
<dbReference type="Proteomes" id="UP001165492">
    <property type="component" value="Unassembled WGS sequence"/>
</dbReference>
<dbReference type="PIRSF" id="PIRSF015617">
    <property type="entry name" value="Adensltrnsf_CobA"/>
    <property type="match status" value="1"/>
</dbReference>
<keyword evidence="1" id="KW-0808">Transferase</keyword>
<evidence type="ECO:0000313" key="1">
    <source>
        <dbReference type="EMBL" id="MCC5465986.1"/>
    </source>
</evidence>
<gene>
    <name evidence="1" type="primary">cobO</name>
    <name evidence="1" type="ORF">LMF89_11520</name>
</gene>
<dbReference type="EC" id="2.5.1.17" evidence="1"/>
<organism evidence="1 2">
    <name type="scientific">Pelosinus baikalensis</name>
    <dbReference type="NCBI Taxonomy" id="2892015"/>
    <lineage>
        <taxon>Bacteria</taxon>
        <taxon>Bacillati</taxon>
        <taxon>Bacillota</taxon>
        <taxon>Negativicutes</taxon>
        <taxon>Selenomonadales</taxon>
        <taxon>Sporomusaceae</taxon>
        <taxon>Pelosinus</taxon>
    </lineage>
</organism>
<dbReference type="PANTHER" id="PTHR46638">
    <property type="entry name" value="CORRINOID ADENOSYLTRANSFERASE"/>
    <property type="match status" value="1"/>
</dbReference>
<evidence type="ECO:0000313" key="2">
    <source>
        <dbReference type="Proteomes" id="UP001165492"/>
    </source>
</evidence>
<dbReference type="SUPFAM" id="SSF52540">
    <property type="entry name" value="P-loop containing nucleoside triphosphate hydrolases"/>
    <property type="match status" value="1"/>
</dbReference>
<accession>A0ABS8HTP8</accession>
<dbReference type="Gene3D" id="3.40.50.300">
    <property type="entry name" value="P-loop containing nucleotide triphosphate hydrolases"/>
    <property type="match status" value="1"/>
</dbReference>
<protein>
    <submittedName>
        <fullName evidence="1">Cob(I)yrinic acid a,c-diamide adenosyltransferase</fullName>
        <ecNumber evidence="1">2.5.1.17</ecNumber>
    </submittedName>
</protein>
<sequence length="177" mass="19741">MENRHGLILVNTGNGKGKTTAALGLGLRAWGQGFKVLIIQFIKGSWKYGELKTAEALGPNFVMRQMGEGFVRNANEDAMADHRHAAEEALAMARKEIESNQWDMIILDEINYAIKFGVLSLEAVLKLLEDKPSALHLVLTGRDVRPEIIDKADLVTEMKEIKHPYKKGIKAQKGIEF</sequence>
<keyword evidence="2" id="KW-1185">Reference proteome</keyword>
<dbReference type="PANTHER" id="PTHR46638:SF1">
    <property type="entry name" value="CORRINOID ADENOSYLTRANSFERASE"/>
    <property type="match status" value="1"/>
</dbReference>
<dbReference type="EMBL" id="JAJHJB010000014">
    <property type="protein sequence ID" value="MCC5465986.1"/>
    <property type="molecule type" value="Genomic_DNA"/>
</dbReference>